<feature type="region of interest" description="Disordered" evidence="1">
    <location>
        <begin position="1"/>
        <end position="30"/>
    </location>
</feature>
<feature type="transmembrane region" description="Helical" evidence="2">
    <location>
        <begin position="59"/>
        <end position="81"/>
    </location>
</feature>
<reference evidence="3" key="1">
    <citation type="journal article" date="2015" name="Genome Announc.">
        <title>Draft Genome Sequence of Thiostrepton-Producing Streptomyces azureus ATCC 14921.</title>
        <authorList>
            <person name="Sakihara K."/>
            <person name="Maeda J."/>
            <person name="Tashiro K."/>
            <person name="Fujino Y."/>
            <person name="Kuhara S."/>
            <person name="Ohshima T."/>
            <person name="Ogata S."/>
            <person name="Doi K."/>
        </authorList>
    </citation>
    <scope>NUCLEOTIDE SEQUENCE [LARGE SCALE GENOMIC DNA]</scope>
    <source>
        <strain evidence="3">ATCC14921</strain>
    </source>
</reference>
<keyword evidence="2" id="KW-0812">Transmembrane</keyword>
<protein>
    <submittedName>
        <fullName evidence="3">Magnesium transporter</fullName>
    </submittedName>
</protein>
<keyword evidence="2" id="KW-1133">Transmembrane helix</keyword>
<dbReference type="AlphaFoldDB" id="A0A0K8PQ94"/>
<dbReference type="EMBL" id="DF968322">
    <property type="protein sequence ID" value="GAP50021.1"/>
    <property type="molecule type" value="Genomic_DNA"/>
</dbReference>
<keyword evidence="4" id="KW-1185">Reference proteome</keyword>
<keyword evidence="2" id="KW-0472">Membrane</keyword>
<evidence type="ECO:0000256" key="1">
    <source>
        <dbReference type="SAM" id="MobiDB-lite"/>
    </source>
</evidence>
<evidence type="ECO:0000256" key="2">
    <source>
        <dbReference type="SAM" id="Phobius"/>
    </source>
</evidence>
<name>A0A0K8PQ94_STRAJ</name>
<evidence type="ECO:0000313" key="4">
    <source>
        <dbReference type="Proteomes" id="UP000053859"/>
    </source>
</evidence>
<sequence length="108" mass="11339">MAPREDRTGAVMRGSPEERSSGNGPGLRDRWRGAFAAGLFGCVVAGPQELLDSGIGWDLPLTMLVGAAAGGAVGFVFPYALSRRRRQPPSAPPPPCPPPPPPPPERRT</sequence>
<dbReference type="PATRIC" id="fig|146537.3.peg.5139"/>
<proteinExistence type="predicted"/>
<feature type="compositionally biased region" description="Pro residues" evidence="1">
    <location>
        <begin position="89"/>
        <end position="108"/>
    </location>
</feature>
<evidence type="ECO:0000313" key="3">
    <source>
        <dbReference type="EMBL" id="GAP50021.1"/>
    </source>
</evidence>
<accession>A0A0K8PQ94</accession>
<gene>
    <name evidence="3" type="ORF">SAZU_4884</name>
</gene>
<feature type="region of interest" description="Disordered" evidence="1">
    <location>
        <begin position="84"/>
        <end position="108"/>
    </location>
</feature>
<organism evidence="3 4">
    <name type="scientific">Streptomyces azureus</name>
    <dbReference type="NCBI Taxonomy" id="146537"/>
    <lineage>
        <taxon>Bacteria</taxon>
        <taxon>Bacillati</taxon>
        <taxon>Actinomycetota</taxon>
        <taxon>Actinomycetes</taxon>
        <taxon>Kitasatosporales</taxon>
        <taxon>Streptomycetaceae</taxon>
        <taxon>Streptomyces</taxon>
    </lineage>
</organism>
<dbReference type="Proteomes" id="UP000053859">
    <property type="component" value="Unassembled WGS sequence"/>
</dbReference>